<keyword evidence="2" id="KW-1185">Reference proteome</keyword>
<dbReference type="AlphaFoldDB" id="C1D0T0"/>
<dbReference type="EMBL" id="CP001114">
    <property type="protein sequence ID" value="ACO45454.1"/>
    <property type="molecule type" value="Genomic_DNA"/>
</dbReference>
<gene>
    <name evidence="1" type="ordered locus">Deide_06111</name>
</gene>
<name>C1D0T0_DEIDV</name>
<evidence type="ECO:0000313" key="2">
    <source>
        <dbReference type="Proteomes" id="UP000002208"/>
    </source>
</evidence>
<organism evidence="1 2">
    <name type="scientific">Deinococcus deserti (strain DSM 17065 / CIP 109153 / LMG 22923 / VCD115)</name>
    <dbReference type="NCBI Taxonomy" id="546414"/>
    <lineage>
        <taxon>Bacteria</taxon>
        <taxon>Thermotogati</taxon>
        <taxon>Deinococcota</taxon>
        <taxon>Deinococci</taxon>
        <taxon>Deinococcales</taxon>
        <taxon>Deinococcaceae</taxon>
        <taxon>Deinococcus</taxon>
    </lineage>
</organism>
<protein>
    <submittedName>
        <fullName evidence="1">Uncharacterized protein</fullName>
    </submittedName>
</protein>
<accession>C1D0T0</accession>
<dbReference type="HOGENOM" id="CLU_2259125_0_0_0"/>
<proteinExistence type="predicted"/>
<evidence type="ECO:0000313" key="1">
    <source>
        <dbReference type="EMBL" id="ACO45454.1"/>
    </source>
</evidence>
<dbReference type="PaxDb" id="546414-Deide_06111"/>
<reference evidence="1 2" key="1">
    <citation type="journal article" date="2009" name="PLoS Genet.">
        <title>Alliance of proteomics and genomics to unravel the specificities of Sahara bacterium Deinococcus deserti.</title>
        <authorList>
            <person name="de Groot A."/>
            <person name="Dulermo R."/>
            <person name="Ortet P."/>
            <person name="Blanchard L."/>
            <person name="Guerin P."/>
            <person name="Fernandez B."/>
            <person name="Vacherie B."/>
            <person name="Dossat C."/>
            <person name="Jolivet E."/>
            <person name="Siguier P."/>
            <person name="Chandler M."/>
            <person name="Barakat M."/>
            <person name="Dedieu A."/>
            <person name="Barbe V."/>
            <person name="Heulin T."/>
            <person name="Sommer S."/>
            <person name="Achouak W."/>
            <person name="Armengaud J."/>
        </authorList>
    </citation>
    <scope>NUCLEOTIDE SEQUENCE [LARGE SCALE GENOMIC DNA]</scope>
    <source>
        <strain evidence="2">DSM 17065 / CIP 109153 / LMG 22923 / VCD115</strain>
    </source>
</reference>
<dbReference type="Proteomes" id="UP000002208">
    <property type="component" value="Chromosome"/>
</dbReference>
<dbReference type="KEGG" id="ddr:Deide_06111"/>
<dbReference type="PANTHER" id="PTHR39336:SF1">
    <property type="entry name" value="PYRIDOXAMINE PHOSPHATE OXIDASE FAMILY PROTEIN (AFU_ORTHOLOGUE AFUA_6G11440)"/>
    <property type="match status" value="1"/>
</dbReference>
<dbReference type="STRING" id="546414.Deide_06111"/>
<dbReference type="PANTHER" id="PTHR39336">
    <property type="entry name" value="PYRIDOXAMINE PHOSPHATE OXIDASE FAMILY PROTEIN (AFU_ORTHOLOGUE AFUA_6G11440)"/>
    <property type="match status" value="1"/>
</dbReference>
<sequence length="103" mass="10886">MICLNVTGSGNETTAQLIQSPRMTLLFCSLEGAPLILRLHGQASAVCPGSKDWPALTETFPSPSGARQIYILNGDLVQTSCGLAVPYMTCQAERKIPTTCSAA</sequence>
<dbReference type="eggNOG" id="COG3576">
    <property type="taxonomic scope" value="Bacteria"/>
</dbReference>